<name>A0A2P2JSB8_RHIMU</name>
<protein>
    <submittedName>
        <fullName evidence="1">Uncharacterized protein</fullName>
    </submittedName>
</protein>
<dbReference type="AlphaFoldDB" id="A0A2P2JSB8"/>
<organism evidence="1">
    <name type="scientific">Rhizophora mucronata</name>
    <name type="common">Asiatic mangrove</name>
    <dbReference type="NCBI Taxonomy" id="61149"/>
    <lineage>
        <taxon>Eukaryota</taxon>
        <taxon>Viridiplantae</taxon>
        <taxon>Streptophyta</taxon>
        <taxon>Embryophyta</taxon>
        <taxon>Tracheophyta</taxon>
        <taxon>Spermatophyta</taxon>
        <taxon>Magnoliopsida</taxon>
        <taxon>eudicotyledons</taxon>
        <taxon>Gunneridae</taxon>
        <taxon>Pentapetalae</taxon>
        <taxon>rosids</taxon>
        <taxon>fabids</taxon>
        <taxon>Malpighiales</taxon>
        <taxon>Rhizophoraceae</taxon>
        <taxon>Rhizophora</taxon>
    </lineage>
</organism>
<dbReference type="EMBL" id="GGEC01015846">
    <property type="protein sequence ID" value="MBW96329.1"/>
    <property type="molecule type" value="Transcribed_RNA"/>
</dbReference>
<evidence type="ECO:0000313" key="1">
    <source>
        <dbReference type="EMBL" id="MBW96329.1"/>
    </source>
</evidence>
<sequence length="20" mass="2573">MEMEESLNLFYFLFGFFFFN</sequence>
<accession>A0A2P2JSB8</accession>
<proteinExistence type="predicted"/>
<reference evidence="1" key="1">
    <citation type="submission" date="2018-02" db="EMBL/GenBank/DDBJ databases">
        <title>Rhizophora mucronata_Transcriptome.</title>
        <authorList>
            <person name="Meera S.P."/>
            <person name="Sreeshan A."/>
            <person name="Augustine A."/>
        </authorList>
    </citation>
    <scope>NUCLEOTIDE SEQUENCE</scope>
    <source>
        <tissue evidence="1">Leaf</tissue>
    </source>
</reference>